<dbReference type="Gene3D" id="1.25.40.10">
    <property type="entry name" value="Tetratricopeptide repeat domain"/>
    <property type="match status" value="1"/>
</dbReference>
<comment type="caution">
    <text evidence="3">The sequence shown here is derived from an EMBL/GenBank/DDBJ whole genome shotgun (WGS) entry which is preliminary data.</text>
</comment>
<proteinExistence type="predicted"/>
<keyword evidence="2" id="KW-1133">Transmembrane helix</keyword>
<dbReference type="EMBL" id="JAHCTB010000002">
    <property type="protein sequence ID" value="MBT0607385.1"/>
    <property type="molecule type" value="Genomic_DNA"/>
</dbReference>
<accession>A0ABS5S2F1</accession>
<keyword evidence="1" id="KW-0802">TPR repeat</keyword>
<gene>
    <name evidence="3" type="ORF">KIV10_04255</name>
</gene>
<dbReference type="PROSITE" id="PS50005">
    <property type="entry name" value="TPR"/>
    <property type="match status" value="1"/>
</dbReference>
<sequence>MVGGFGSIQNMIITLRNNKNLLPNRKSFFESKNFKTTKREYHKVTGRQFNIKKASPEELLAIRKKIKSNRKRESRKFAILLCISLPLIFAGLYFGIYNFSLGFPELEVTSFQIQKDEIEKYHFYVNDGDAWLAKGNYHNAVFQYKKALQLFPNDFEANYRLALGYSYKCQYDFKDCRKGKILIDKLSEQFPHNQKIKEIEYIFHHWGE</sequence>
<evidence type="ECO:0000256" key="1">
    <source>
        <dbReference type="PROSITE-ProRule" id="PRU00339"/>
    </source>
</evidence>
<evidence type="ECO:0000313" key="4">
    <source>
        <dbReference type="Proteomes" id="UP001297092"/>
    </source>
</evidence>
<protein>
    <submittedName>
        <fullName evidence="3">Tetratricopeptide repeat protein</fullName>
    </submittedName>
</protein>
<evidence type="ECO:0000256" key="2">
    <source>
        <dbReference type="SAM" id="Phobius"/>
    </source>
</evidence>
<keyword evidence="4" id="KW-1185">Reference proteome</keyword>
<dbReference type="RefSeq" id="WP_214112264.1">
    <property type="nucleotide sequence ID" value="NZ_JAHCTB010000002.1"/>
</dbReference>
<feature type="repeat" description="TPR" evidence="1">
    <location>
        <begin position="121"/>
        <end position="154"/>
    </location>
</feature>
<keyword evidence="2" id="KW-0812">Transmembrane</keyword>
<dbReference type="Proteomes" id="UP001297092">
    <property type="component" value="Unassembled WGS sequence"/>
</dbReference>
<dbReference type="InterPro" id="IPR011990">
    <property type="entry name" value="TPR-like_helical_dom_sf"/>
</dbReference>
<reference evidence="3 4" key="1">
    <citation type="submission" date="2021-05" db="EMBL/GenBank/DDBJ databases">
        <title>Aequorivita echinoideorum JCM 30378 genome.</title>
        <authorList>
            <person name="Zhang H."/>
            <person name="Li C."/>
        </authorList>
    </citation>
    <scope>NUCLEOTIDE SEQUENCE [LARGE SCALE GENOMIC DNA]</scope>
    <source>
        <strain evidence="3 4">JCM30378</strain>
    </source>
</reference>
<feature type="transmembrane region" description="Helical" evidence="2">
    <location>
        <begin position="77"/>
        <end position="96"/>
    </location>
</feature>
<dbReference type="Pfam" id="PF13414">
    <property type="entry name" value="TPR_11"/>
    <property type="match status" value="1"/>
</dbReference>
<dbReference type="InterPro" id="IPR019734">
    <property type="entry name" value="TPR_rpt"/>
</dbReference>
<name>A0ABS5S2F1_9FLAO</name>
<dbReference type="SUPFAM" id="SSF48452">
    <property type="entry name" value="TPR-like"/>
    <property type="match status" value="1"/>
</dbReference>
<keyword evidence="2" id="KW-0472">Membrane</keyword>
<organism evidence="3 4">
    <name type="scientific">Aequorivita echinoideorum</name>
    <dbReference type="NCBI Taxonomy" id="1549647"/>
    <lineage>
        <taxon>Bacteria</taxon>
        <taxon>Pseudomonadati</taxon>
        <taxon>Bacteroidota</taxon>
        <taxon>Flavobacteriia</taxon>
        <taxon>Flavobacteriales</taxon>
        <taxon>Flavobacteriaceae</taxon>
        <taxon>Aequorivita</taxon>
    </lineage>
</organism>
<evidence type="ECO:0000313" key="3">
    <source>
        <dbReference type="EMBL" id="MBT0607385.1"/>
    </source>
</evidence>